<dbReference type="Pfam" id="PF09335">
    <property type="entry name" value="VTT_dom"/>
    <property type="match status" value="1"/>
</dbReference>
<dbReference type="PANTHER" id="PTHR30353">
    <property type="entry name" value="INNER MEMBRANE PROTEIN DEDA-RELATED"/>
    <property type="match status" value="1"/>
</dbReference>
<evidence type="ECO:0000256" key="5">
    <source>
        <dbReference type="ARBA" id="ARBA00023136"/>
    </source>
</evidence>
<comment type="subcellular location">
    <subcellularLocation>
        <location evidence="1">Cell membrane</location>
        <topology evidence="1">Multi-pass membrane protein</topology>
    </subcellularLocation>
</comment>
<dbReference type="InterPro" id="IPR032816">
    <property type="entry name" value="VTT_dom"/>
</dbReference>
<evidence type="ECO:0000259" key="7">
    <source>
        <dbReference type="Pfam" id="PF09335"/>
    </source>
</evidence>
<evidence type="ECO:0000313" key="8">
    <source>
        <dbReference type="EMBL" id="KUG15633.1"/>
    </source>
</evidence>
<dbReference type="GO" id="GO:0005886">
    <property type="term" value="C:plasma membrane"/>
    <property type="evidence" value="ECO:0007669"/>
    <property type="project" value="UniProtKB-SubCell"/>
</dbReference>
<protein>
    <submittedName>
        <fullName evidence="8">Deda protein</fullName>
    </submittedName>
</protein>
<organism evidence="8">
    <name type="scientific">hydrocarbon metagenome</name>
    <dbReference type="NCBI Taxonomy" id="938273"/>
    <lineage>
        <taxon>unclassified sequences</taxon>
        <taxon>metagenomes</taxon>
        <taxon>ecological metagenomes</taxon>
    </lineage>
</organism>
<dbReference type="EMBL" id="LNQE01001544">
    <property type="protein sequence ID" value="KUG15633.1"/>
    <property type="molecule type" value="Genomic_DNA"/>
</dbReference>
<keyword evidence="2" id="KW-1003">Cell membrane</keyword>
<accession>A0A0W8F489</accession>
<dbReference type="PANTHER" id="PTHR30353:SF0">
    <property type="entry name" value="TRANSMEMBRANE PROTEIN"/>
    <property type="match status" value="1"/>
</dbReference>
<feature type="transmembrane region" description="Helical" evidence="6">
    <location>
        <begin position="58"/>
        <end position="84"/>
    </location>
</feature>
<feature type="transmembrane region" description="Helical" evidence="6">
    <location>
        <begin position="189"/>
        <end position="210"/>
    </location>
</feature>
<keyword evidence="4 6" id="KW-1133">Transmembrane helix</keyword>
<evidence type="ECO:0000256" key="1">
    <source>
        <dbReference type="ARBA" id="ARBA00004651"/>
    </source>
</evidence>
<keyword evidence="3 6" id="KW-0812">Transmembrane</keyword>
<comment type="caution">
    <text evidence="8">The sequence shown here is derived from an EMBL/GenBank/DDBJ whole genome shotgun (WGS) entry which is preliminary data.</text>
</comment>
<reference evidence="8" key="1">
    <citation type="journal article" date="2015" name="Proc. Natl. Acad. Sci. U.S.A.">
        <title>Networks of energetic and metabolic interactions define dynamics in microbial communities.</title>
        <authorList>
            <person name="Embree M."/>
            <person name="Liu J.K."/>
            <person name="Al-Bassam M.M."/>
            <person name="Zengler K."/>
        </authorList>
    </citation>
    <scope>NUCLEOTIDE SEQUENCE</scope>
</reference>
<name>A0A0W8F489_9ZZZZ</name>
<gene>
    <name evidence="8" type="ORF">ASZ90_014710</name>
</gene>
<dbReference type="AlphaFoldDB" id="A0A0W8F489"/>
<evidence type="ECO:0000256" key="3">
    <source>
        <dbReference type="ARBA" id="ARBA00022692"/>
    </source>
</evidence>
<dbReference type="InterPro" id="IPR032818">
    <property type="entry name" value="DedA-like"/>
</dbReference>
<evidence type="ECO:0000256" key="2">
    <source>
        <dbReference type="ARBA" id="ARBA00022475"/>
    </source>
</evidence>
<feature type="transmembrane region" description="Helical" evidence="6">
    <location>
        <begin position="30"/>
        <end position="51"/>
    </location>
</feature>
<proteinExistence type="predicted"/>
<feature type="transmembrane region" description="Helical" evidence="6">
    <location>
        <begin position="155"/>
        <end position="177"/>
    </location>
</feature>
<evidence type="ECO:0000256" key="6">
    <source>
        <dbReference type="SAM" id="Phobius"/>
    </source>
</evidence>
<sequence>MIPPDIVSLSTLMGDIEGAVPTLMAAYGTWVYLILFAIIFCETGLVFAPFLPGDSLLFLLGFLAAGGAMNPVVVIGVLAVAAILGDSVNYRIGTSFGRQLLERRKCFVHPRHVETTREYYRRYGKNTIVLARFVPGIRSLAPFFAGIVRMDYPVFLAYNIAGGLLWVSGFVTFGYLIASLPVFQARQEFFLWAILLISLGIFLFMVSNILKTFRECRL</sequence>
<feature type="domain" description="VTT" evidence="7">
    <location>
        <begin position="51"/>
        <end position="175"/>
    </location>
</feature>
<keyword evidence="5 6" id="KW-0472">Membrane</keyword>
<evidence type="ECO:0000256" key="4">
    <source>
        <dbReference type="ARBA" id="ARBA00022989"/>
    </source>
</evidence>